<dbReference type="InterPro" id="IPR025867">
    <property type="entry name" value="MnmE_helical"/>
</dbReference>
<proteinExistence type="inferred from homology"/>
<comment type="subunit">
    <text evidence="6">Homodimer. Heterotetramer of two MnmE and two MnmG subunits.</text>
</comment>
<keyword evidence="6" id="KW-0378">Hydrolase</keyword>
<keyword evidence="4 6" id="KW-0630">Potassium</keyword>
<dbReference type="InterPro" id="IPR004520">
    <property type="entry name" value="GTPase_MnmE"/>
</dbReference>
<feature type="binding site" evidence="6">
    <location>
        <position position="89"/>
    </location>
    <ligand>
        <name>(6S)-5-formyl-5,6,7,8-tetrahydrofolate</name>
        <dbReference type="ChEBI" id="CHEBI:57457"/>
    </ligand>
</feature>
<dbReference type="RefSeq" id="WP_197744412.1">
    <property type="nucleotide sequence ID" value="NZ_LR778175.1"/>
</dbReference>
<dbReference type="GO" id="GO:0030488">
    <property type="term" value="P:tRNA methylation"/>
    <property type="evidence" value="ECO:0007669"/>
    <property type="project" value="TreeGrafter"/>
</dbReference>
<keyword evidence="6" id="KW-0963">Cytoplasm</keyword>
<evidence type="ECO:0000313" key="9">
    <source>
        <dbReference type="EMBL" id="CAB1277640.1"/>
    </source>
</evidence>
<evidence type="ECO:0000256" key="1">
    <source>
        <dbReference type="ARBA" id="ARBA00011043"/>
    </source>
</evidence>
<dbReference type="InterPro" id="IPR018948">
    <property type="entry name" value="GTP-bd_TrmE_N"/>
</dbReference>
<feature type="binding site" evidence="6">
    <location>
        <position position="255"/>
    </location>
    <ligand>
        <name>K(+)</name>
        <dbReference type="ChEBI" id="CHEBI:29103"/>
    </ligand>
</feature>
<dbReference type="Pfam" id="PF12631">
    <property type="entry name" value="MnmE_helical"/>
    <property type="match status" value="1"/>
</dbReference>
<evidence type="ECO:0000256" key="4">
    <source>
        <dbReference type="ARBA" id="ARBA00022958"/>
    </source>
</evidence>
<keyword evidence="5 6" id="KW-0342">GTP-binding</keyword>
<feature type="domain" description="TrmE-type G" evidence="8">
    <location>
        <begin position="224"/>
        <end position="381"/>
    </location>
</feature>
<keyword evidence="6" id="KW-0479">Metal-binding</keyword>
<dbReference type="GO" id="GO:0005525">
    <property type="term" value="F:GTP binding"/>
    <property type="evidence" value="ECO:0007669"/>
    <property type="project" value="UniProtKB-UniRule"/>
</dbReference>
<evidence type="ECO:0000259" key="8">
    <source>
        <dbReference type="PROSITE" id="PS51709"/>
    </source>
</evidence>
<comment type="cofactor">
    <cofactor evidence="6">
        <name>K(+)</name>
        <dbReference type="ChEBI" id="CHEBI:29103"/>
    </cofactor>
    <text evidence="6">Binds 1 potassium ion per subunit.</text>
</comment>
<keyword evidence="10" id="KW-1185">Reference proteome</keyword>
<comment type="function">
    <text evidence="6">Exhibits a very high intrinsic GTPase hydrolysis rate. Involved in the addition of a carboxymethylaminomethyl (cmnm) group at the wobble position (U34) of certain tRNAs, forming tRNA-cmnm(5)s(2)U34.</text>
</comment>
<dbReference type="InterPro" id="IPR027368">
    <property type="entry name" value="MnmE_dom2"/>
</dbReference>
<evidence type="ECO:0000256" key="5">
    <source>
        <dbReference type="ARBA" id="ARBA00023134"/>
    </source>
</evidence>
<feature type="binding site" evidence="6">
    <location>
        <begin position="234"/>
        <end position="239"/>
    </location>
    <ligand>
        <name>GTP</name>
        <dbReference type="ChEBI" id="CHEBI:37565"/>
    </ligand>
</feature>
<dbReference type="InterPro" id="IPR006073">
    <property type="entry name" value="GTP-bd"/>
</dbReference>
<dbReference type="Gene3D" id="1.20.120.430">
    <property type="entry name" value="tRNA modification GTPase MnmE domain 2"/>
    <property type="match status" value="1"/>
</dbReference>
<dbReference type="NCBIfam" id="NF003661">
    <property type="entry name" value="PRK05291.1-3"/>
    <property type="match status" value="1"/>
</dbReference>
<dbReference type="AlphaFoldDB" id="A0A7G1QBU0"/>
<dbReference type="InterPro" id="IPR005225">
    <property type="entry name" value="Small_GTP-bd"/>
</dbReference>
<dbReference type="NCBIfam" id="TIGR00450">
    <property type="entry name" value="mnmE_trmE_thdF"/>
    <property type="match status" value="1"/>
</dbReference>
<evidence type="ECO:0000256" key="3">
    <source>
        <dbReference type="ARBA" id="ARBA00022741"/>
    </source>
</evidence>
<feature type="binding site" evidence="6">
    <location>
        <begin position="278"/>
        <end position="281"/>
    </location>
    <ligand>
        <name>GTP</name>
        <dbReference type="ChEBI" id="CHEBI:37565"/>
    </ligand>
</feature>
<dbReference type="SUPFAM" id="SSF116878">
    <property type="entry name" value="TrmE connector domain"/>
    <property type="match status" value="1"/>
</dbReference>
<evidence type="ECO:0000256" key="2">
    <source>
        <dbReference type="ARBA" id="ARBA00022694"/>
    </source>
</evidence>
<dbReference type="InterPro" id="IPR027266">
    <property type="entry name" value="TrmE/GcvT-like"/>
</dbReference>
<dbReference type="PANTHER" id="PTHR42714">
    <property type="entry name" value="TRNA MODIFICATION GTPASE GTPBP3"/>
    <property type="match status" value="1"/>
</dbReference>
<dbReference type="EC" id="3.6.-.-" evidence="6"/>
<dbReference type="GO" id="GO:0002098">
    <property type="term" value="P:tRNA wobble uridine modification"/>
    <property type="evidence" value="ECO:0007669"/>
    <property type="project" value="TreeGrafter"/>
</dbReference>
<dbReference type="CDD" id="cd04164">
    <property type="entry name" value="trmE"/>
    <property type="match status" value="1"/>
</dbReference>
<dbReference type="Gene3D" id="3.30.1360.120">
    <property type="entry name" value="Probable tRNA modification gtpase trme, domain 1"/>
    <property type="match status" value="1"/>
</dbReference>
<dbReference type="InterPro" id="IPR031168">
    <property type="entry name" value="G_TrmE"/>
</dbReference>
<feature type="binding site" evidence="6">
    <location>
        <position position="128"/>
    </location>
    <ligand>
        <name>(6S)-5-formyl-5,6,7,8-tetrahydrofolate</name>
        <dbReference type="ChEBI" id="CHEBI:57457"/>
    </ligand>
</feature>
<dbReference type="Proteomes" id="UP000516072">
    <property type="component" value="Chromosome"/>
</dbReference>
<dbReference type="Gene3D" id="3.40.50.300">
    <property type="entry name" value="P-loop containing nucleotide triphosphate hydrolases"/>
    <property type="match status" value="1"/>
</dbReference>
<gene>
    <name evidence="6 9" type="primary">trmE</name>
    <name evidence="6" type="synonym">mnmE</name>
    <name evidence="9" type="ORF">NSCAC_1780</name>
</gene>
<feature type="binding site" evidence="6">
    <location>
        <position position="458"/>
    </location>
    <ligand>
        <name>(6S)-5-formyl-5,6,7,8-tetrahydrofolate</name>
        <dbReference type="ChEBI" id="CHEBI:57457"/>
    </ligand>
</feature>
<feature type="binding site" evidence="6">
    <location>
        <position position="32"/>
    </location>
    <ligand>
        <name>(6S)-5-formyl-5,6,7,8-tetrahydrofolate</name>
        <dbReference type="ChEBI" id="CHEBI:57457"/>
    </ligand>
</feature>
<evidence type="ECO:0000256" key="7">
    <source>
        <dbReference type="RuleBase" id="RU003313"/>
    </source>
</evidence>
<feature type="binding site" evidence="6">
    <location>
        <position position="238"/>
    </location>
    <ligand>
        <name>Mg(2+)</name>
        <dbReference type="ChEBI" id="CHEBI:18420"/>
    </ligand>
</feature>
<dbReference type="SUPFAM" id="SSF52540">
    <property type="entry name" value="P-loop containing nucleoside triphosphate hydrolases"/>
    <property type="match status" value="1"/>
</dbReference>
<dbReference type="KEGG" id="ntg:NSCAC_1780"/>
<sequence length="458" mass="50590">MVYHTSNRKGALSDTIAAIATPAGRGGISIVRVSGSLCFQIAKQVTKQNLKPRYANFCSFYSHNRKNIDQGIALYFPAPQSFTGEDILEFHTHGSPVVTDHLLNSLFHFGARLARPGEFSERAFLNNKIDLSQAEAIADLIESTSLQAARNALSSLQGEFSKRINLLREQLIQIRCLVESSIDFSDEDISIVEPKSILNKLQDIQNTIKIIYSSAQQGALLQEGIKVALIGRPNVGKSSLYNKLIGKDAAIVTKIPGTTRDILCTDIVIDGLAISLVDTAGLHESIDLIELEGIRRTRKELDYVDHILLVSSNQDGLTKEEYELFNELPNGIQVTLIFNKIDLDLTPACIEQSNLGKIIRVSALTGEGIDLLIQHLRETAGFNIKEESEFSARRRHLNALQKTEAAVELTKAALTKGESEEIIAEELRQAQNYLGEITGKYYTDDLLGEIFSTFCIGK</sequence>
<comment type="subcellular location">
    <subcellularLocation>
        <location evidence="6">Cytoplasm</location>
    </subcellularLocation>
</comment>
<dbReference type="CDD" id="cd14858">
    <property type="entry name" value="TrmE_N"/>
    <property type="match status" value="1"/>
</dbReference>
<feature type="binding site" evidence="6">
    <location>
        <position position="258"/>
    </location>
    <ligand>
        <name>K(+)</name>
        <dbReference type="ChEBI" id="CHEBI:29103"/>
    </ligand>
</feature>
<dbReference type="GO" id="GO:0046872">
    <property type="term" value="F:metal ion binding"/>
    <property type="evidence" value="ECO:0007669"/>
    <property type="project" value="UniProtKB-KW"/>
</dbReference>
<accession>A0A7G1QBU0</accession>
<feature type="binding site" evidence="6">
    <location>
        <begin position="253"/>
        <end position="259"/>
    </location>
    <ligand>
        <name>GTP</name>
        <dbReference type="ChEBI" id="CHEBI:37565"/>
    </ligand>
</feature>
<comment type="similarity">
    <text evidence="1 6 7">Belongs to the TRAFAC class TrmE-Era-EngA-EngB-Septin-like GTPase superfamily. TrmE GTPase family.</text>
</comment>
<dbReference type="HAMAP" id="MF_00379">
    <property type="entry name" value="GTPase_MnmE"/>
    <property type="match status" value="1"/>
</dbReference>
<dbReference type="EMBL" id="LR778175">
    <property type="protein sequence ID" value="CAB1277640.1"/>
    <property type="molecule type" value="Genomic_DNA"/>
</dbReference>
<comment type="caution">
    <text evidence="6">Lacks conserved residue(s) required for the propagation of feature annotation.</text>
</comment>
<evidence type="ECO:0000256" key="6">
    <source>
        <dbReference type="HAMAP-Rule" id="MF_00379"/>
    </source>
</evidence>
<feature type="binding site" evidence="6">
    <location>
        <position position="253"/>
    </location>
    <ligand>
        <name>K(+)</name>
        <dbReference type="ChEBI" id="CHEBI:29103"/>
    </ligand>
</feature>
<evidence type="ECO:0000313" key="10">
    <source>
        <dbReference type="Proteomes" id="UP000516072"/>
    </source>
</evidence>
<dbReference type="GO" id="GO:0005829">
    <property type="term" value="C:cytosol"/>
    <property type="evidence" value="ECO:0007669"/>
    <property type="project" value="TreeGrafter"/>
</dbReference>
<dbReference type="Pfam" id="PF01926">
    <property type="entry name" value="MMR_HSR1"/>
    <property type="match status" value="1"/>
</dbReference>
<dbReference type="InterPro" id="IPR027417">
    <property type="entry name" value="P-loop_NTPase"/>
</dbReference>
<dbReference type="Pfam" id="PF10396">
    <property type="entry name" value="TrmE_N"/>
    <property type="match status" value="1"/>
</dbReference>
<keyword evidence="3 6" id="KW-0547">Nucleotide-binding</keyword>
<dbReference type="GO" id="GO:0003924">
    <property type="term" value="F:GTPase activity"/>
    <property type="evidence" value="ECO:0007669"/>
    <property type="project" value="UniProtKB-UniRule"/>
</dbReference>
<dbReference type="PANTHER" id="PTHR42714:SF2">
    <property type="entry name" value="TRNA MODIFICATION GTPASE GTPBP3, MITOCHONDRIAL"/>
    <property type="match status" value="1"/>
</dbReference>
<name>A0A7G1QBU0_9GAMM</name>
<dbReference type="NCBIfam" id="TIGR00231">
    <property type="entry name" value="small_GTP"/>
    <property type="match status" value="1"/>
</dbReference>
<reference evidence="9 10" key="1">
    <citation type="submission" date="2020-03" db="EMBL/GenBank/DDBJ databases">
        <authorList>
            <person name="Picone N."/>
        </authorList>
    </citation>
    <scope>NUCLEOTIDE SEQUENCE [LARGE SCALE GENOMIC DNA]</scope>
    <source>
        <strain evidence="9">NSCAC1</strain>
    </source>
</reference>
<feature type="binding site" evidence="6">
    <location>
        <position position="259"/>
    </location>
    <ligand>
        <name>Mg(2+)</name>
        <dbReference type="ChEBI" id="CHEBI:18420"/>
    </ligand>
</feature>
<feature type="binding site" evidence="6">
    <location>
        <position position="234"/>
    </location>
    <ligand>
        <name>K(+)</name>
        <dbReference type="ChEBI" id="CHEBI:29103"/>
    </ligand>
</feature>
<keyword evidence="6" id="KW-0460">Magnesium</keyword>
<protein>
    <recommendedName>
        <fullName evidence="6">tRNA modification GTPase MnmE</fullName>
        <ecNumber evidence="6">3.6.-.-</ecNumber>
    </recommendedName>
</protein>
<keyword evidence="2 6" id="KW-0819">tRNA processing</keyword>
<dbReference type="PROSITE" id="PS51709">
    <property type="entry name" value="G_TRME"/>
    <property type="match status" value="1"/>
</dbReference>
<organism evidence="9 10">
    <name type="scientific">Candidatus Nitrosacidococcus tergens</name>
    <dbReference type="NCBI Taxonomy" id="553981"/>
    <lineage>
        <taxon>Bacteria</taxon>
        <taxon>Pseudomonadati</taxon>
        <taxon>Pseudomonadota</taxon>
        <taxon>Gammaproteobacteria</taxon>
        <taxon>Chromatiales</taxon>
        <taxon>Chromatiaceae</taxon>
        <taxon>Candidatus Nitrosacidococcus</taxon>
    </lineage>
</organism>